<dbReference type="InterPro" id="IPR028974">
    <property type="entry name" value="TSP_type-3_rpt"/>
</dbReference>
<organism evidence="1 2">
    <name type="scientific">Thiohalobacter thiocyanaticus</name>
    <dbReference type="NCBI Taxonomy" id="585455"/>
    <lineage>
        <taxon>Bacteria</taxon>
        <taxon>Pseudomonadati</taxon>
        <taxon>Pseudomonadota</taxon>
        <taxon>Gammaproteobacteria</taxon>
        <taxon>Thiohalobacterales</taxon>
        <taxon>Thiohalobacteraceae</taxon>
        <taxon>Thiohalobacter</taxon>
    </lineage>
</organism>
<dbReference type="OrthoDB" id="7055135at2"/>
<evidence type="ECO:0000313" key="2">
    <source>
        <dbReference type="Proteomes" id="UP000287798"/>
    </source>
</evidence>
<dbReference type="CDD" id="cd00146">
    <property type="entry name" value="PKD"/>
    <property type="match status" value="1"/>
</dbReference>
<dbReference type="GO" id="GO:0031410">
    <property type="term" value="C:cytoplasmic vesicle"/>
    <property type="evidence" value="ECO:0007669"/>
    <property type="project" value="TreeGrafter"/>
</dbReference>
<dbReference type="PANTHER" id="PTHR46182">
    <property type="entry name" value="FI19480P1"/>
    <property type="match status" value="1"/>
</dbReference>
<name>A0A426QI31_9GAMM</name>
<dbReference type="Gene3D" id="2.60.40.10">
    <property type="entry name" value="Immunoglobulins"/>
    <property type="match status" value="2"/>
</dbReference>
<protein>
    <recommendedName>
        <fullName evidence="3">PKD domain-containing protein</fullName>
    </recommendedName>
</protein>
<dbReference type="EMBL" id="QZMU01000001">
    <property type="protein sequence ID" value="RRQ21411.1"/>
    <property type="molecule type" value="Genomic_DNA"/>
</dbReference>
<proteinExistence type="predicted"/>
<dbReference type="SUPFAM" id="SSF49299">
    <property type="entry name" value="PKD domain"/>
    <property type="match status" value="2"/>
</dbReference>
<keyword evidence="2" id="KW-1185">Reference proteome</keyword>
<dbReference type="PANTHER" id="PTHR46182:SF2">
    <property type="entry name" value="FI19480P1"/>
    <property type="match status" value="1"/>
</dbReference>
<dbReference type="InterPro" id="IPR035986">
    <property type="entry name" value="PKD_dom_sf"/>
</dbReference>
<reference evidence="1 2" key="1">
    <citation type="journal article" date="2010" name="Int. J. Syst. Evol. Microbiol.">
        <title>Thiohalobacter thiocyanaticus gen. nov., sp. nov., a moderately halophilic, sulfur-oxidizing gammaproteobacterium from hypersaline lakes, that utilizes thiocyanate.</title>
        <authorList>
            <person name="Sorokin D.Y."/>
            <person name="Kovaleva O.L."/>
            <person name="Tourova T.P."/>
            <person name="Muyzer G."/>
        </authorList>
    </citation>
    <scope>NUCLEOTIDE SEQUENCE [LARGE SCALE GENOMIC DNA]</scope>
    <source>
        <strain evidence="1 2">Hrh1</strain>
    </source>
</reference>
<dbReference type="InterPro" id="IPR018247">
    <property type="entry name" value="EF_Hand_1_Ca_BS"/>
</dbReference>
<dbReference type="Proteomes" id="UP000287798">
    <property type="component" value="Unassembled WGS sequence"/>
</dbReference>
<comment type="caution">
    <text evidence="1">The sequence shown here is derived from an EMBL/GenBank/DDBJ whole genome shotgun (WGS) entry which is preliminary data.</text>
</comment>
<sequence length="736" mass="80173">MTVQAVDNCPMLADSDQLDTDQDGVGDACDNCLLVANPDQSDTDADGYGNRCDADFDNSGFVNLQDFSLLRQAYGSADPDVDMNGDGIVNLQDFSLLRQAYGQEPGPSGWTPLLTNSPPVAMAGSDTTAYPGEYVVLDGRGSYDDDADDVLHYHWTLAEVPSGSAAQLLDPWSDQATLVPDLHGSYRVELTVYDGAGARATDSVGITTLNARPVAHAGSDFSVTPGDTVTLDASASYDPDNDALSYQWSLVNRPDGSLAMLSDPAAVMPQFVADVAGDYRFSLVVSDGQLESDPDNITVSALQPTGDRFMDMLQPMEAGTWQQLNMNRFDSVWTPEDQRVQPEYCNGSTIPGSPRAILRAWSSMAWDPNRGDLIFWGGGHANYAGNEVYRFRTSTMRWERASLPSDIVCQPLGVGGSHYEAIDGVFNAPISSHTYDNSDYLPVADRFVTFGGAAYGSGNFVKLVGDELVKTGPYFWDPSRADAGKVGGTTGSQVKPEVYTQVEGGRMWDNRDSLITGSTSQLSVDLLQKTFINGTSDVVVQNGIDVIYFNTGAGVWKYSVNDPDDASQDVLELVGTRGVGDIWSRQGAGAYDPLRNIYVRTAGEGFWFWDLNQAGPNNPPVQFEPVFLDAGYPTGRLERDDFGLDYDPVRDRYLLWNGYADVWILIPPNQASSAGWSMMKAPNTAASPEVPTAGPFRGILGKWEYIPEYDVYLGVNHNIDEGRIWVYKPLNWAPSR</sequence>
<dbReference type="SUPFAM" id="SSF103647">
    <property type="entry name" value="TSP type-3 repeat"/>
    <property type="match status" value="1"/>
</dbReference>
<evidence type="ECO:0008006" key="3">
    <source>
        <dbReference type="Google" id="ProtNLM"/>
    </source>
</evidence>
<evidence type="ECO:0000313" key="1">
    <source>
        <dbReference type="EMBL" id="RRQ21411.1"/>
    </source>
</evidence>
<accession>A0A426QI31</accession>
<dbReference type="AlphaFoldDB" id="A0A426QI31"/>
<dbReference type="InterPro" id="IPR013783">
    <property type="entry name" value="Ig-like_fold"/>
</dbReference>
<dbReference type="InterPro" id="IPR029865">
    <property type="entry name" value="KIAA0319-like"/>
</dbReference>
<dbReference type="RefSeq" id="WP_125180689.1">
    <property type="nucleotide sequence ID" value="NZ_QZMU01000001.1"/>
</dbReference>
<dbReference type="PROSITE" id="PS00018">
    <property type="entry name" value="EF_HAND_1"/>
    <property type="match status" value="2"/>
</dbReference>
<dbReference type="Pfam" id="PF22352">
    <property type="entry name" value="K319L-like_PKD"/>
    <property type="match status" value="2"/>
</dbReference>
<dbReference type="GO" id="GO:0005509">
    <property type="term" value="F:calcium ion binding"/>
    <property type="evidence" value="ECO:0007669"/>
    <property type="project" value="InterPro"/>
</dbReference>
<gene>
    <name evidence="1" type="ORF">D6C00_05275</name>
</gene>
<dbReference type="Gene3D" id="4.10.1080.10">
    <property type="entry name" value="TSP type-3 repeat"/>
    <property type="match status" value="1"/>
</dbReference>
<dbReference type="GO" id="GO:0016020">
    <property type="term" value="C:membrane"/>
    <property type="evidence" value="ECO:0007669"/>
    <property type="project" value="TreeGrafter"/>
</dbReference>